<reference evidence="3 4" key="1">
    <citation type="submission" date="2022-11" db="EMBL/GenBank/DDBJ databases">
        <title>Study of microbial diversity in lake waters.</title>
        <authorList>
            <person name="Zhang J."/>
        </authorList>
    </citation>
    <scope>NUCLEOTIDE SEQUENCE [LARGE SCALE GENOMIC DNA]</scope>
    <source>
        <strain evidence="3 4">DT12</strain>
    </source>
</reference>
<dbReference type="RefSeq" id="WP_267150612.1">
    <property type="nucleotide sequence ID" value="NZ_JAPMLT010000002.1"/>
</dbReference>
<feature type="domain" description="HTH cro/C1-type" evidence="2">
    <location>
        <begin position="8"/>
        <end position="61"/>
    </location>
</feature>
<keyword evidence="1" id="KW-0802">TPR repeat</keyword>
<dbReference type="Pfam" id="PF13424">
    <property type="entry name" value="TPR_12"/>
    <property type="match status" value="1"/>
</dbReference>
<proteinExistence type="predicted"/>
<evidence type="ECO:0000256" key="1">
    <source>
        <dbReference type="PROSITE-ProRule" id="PRU00339"/>
    </source>
</evidence>
<dbReference type="SMART" id="SM00028">
    <property type="entry name" value="TPR"/>
    <property type="match status" value="6"/>
</dbReference>
<sequence>MGGVGQRIKELRKASQMTQQELAEGVVTRSYISQIEKGLIQPSYDTLDKLSKKLDCTVEDFFKEPENTALRVAEWKKYIRFAEGQAESGQYDQSRRTLDSCNLDAKGELELNDHDLGLLYWVRGKLAEVRFQHDEARALYEISLHHLASYMYVKERVRTMDSLAYVHLQENRNMEALRILNDANEILLQNQLGGLLKISVLVNSGVAHGKLGECHSAIRLLGEAARINQDLGSHYKAGHIASSLGICHMQLKQFPEAETQFQRALHFYDLEDNVPNRAAVLNNLGELYRQTERYDESISVLSESFDLFMDQGQTQHAITVRLELAKSFYLKQDSTRARVYCEQVLHDTDRPQHQGSAHKIIGLLDFRSGNYVQALKHFKQAQDLLMPYDVKESFAILSCIAEAHLALGDFETAAKSYQKVARNERPLTLV</sequence>
<protein>
    <submittedName>
        <fullName evidence="3">Helix-turn-helix transcriptional regulator</fullName>
    </submittedName>
</protein>
<dbReference type="Gene3D" id="1.25.40.10">
    <property type="entry name" value="Tetratricopeptide repeat domain"/>
    <property type="match status" value="2"/>
</dbReference>
<evidence type="ECO:0000259" key="2">
    <source>
        <dbReference type="PROSITE" id="PS50943"/>
    </source>
</evidence>
<dbReference type="InterPro" id="IPR011990">
    <property type="entry name" value="TPR-like_helical_dom_sf"/>
</dbReference>
<feature type="repeat" description="TPR" evidence="1">
    <location>
        <begin position="278"/>
        <end position="311"/>
    </location>
</feature>
<dbReference type="InterPro" id="IPR019734">
    <property type="entry name" value="TPR_rpt"/>
</dbReference>
<dbReference type="SUPFAM" id="SSF48452">
    <property type="entry name" value="TPR-like"/>
    <property type="match status" value="2"/>
</dbReference>
<evidence type="ECO:0000313" key="3">
    <source>
        <dbReference type="EMBL" id="MCX7569367.1"/>
    </source>
</evidence>
<dbReference type="PROSITE" id="PS50005">
    <property type="entry name" value="TPR"/>
    <property type="match status" value="1"/>
</dbReference>
<dbReference type="PANTHER" id="PTHR37038">
    <property type="entry name" value="TRANSCRIPTIONAL REGULATOR-RELATED"/>
    <property type="match status" value="1"/>
</dbReference>
<evidence type="ECO:0000313" key="4">
    <source>
        <dbReference type="Proteomes" id="UP001208017"/>
    </source>
</evidence>
<keyword evidence="4" id="KW-1185">Reference proteome</keyword>
<dbReference type="SUPFAM" id="SSF47413">
    <property type="entry name" value="lambda repressor-like DNA-binding domains"/>
    <property type="match status" value="1"/>
</dbReference>
<dbReference type="CDD" id="cd00093">
    <property type="entry name" value="HTH_XRE"/>
    <property type="match status" value="1"/>
</dbReference>
<gene>
    <name evidence="3" type="ORF">OS242_05290</name>
</gene>
<dbReference type="SMART" id="SM00530">
    <property type="entry name" value="HTH_XRE"/>
    <property type="match status" value="1"/>
</dbReference>
<dbReference type="PANTHER" id="PTHR37038:SF14">
    <property type="entry name" value="TRANSCRIPTIONAL ACTIVATOR"/>
    <property type="match status" value="1"/>
</dbReference>
<dbReference type="Pfam" id="PF01381">
    <property type="entry name" value="HTH_3"/>
    <property type="match status" value="1"/>
</dbReference>
<dbReference type="EMBL" id="JAPMLT010000002">
    <property type="protein sequence ID" value="MCX7569367.1"/>
    <property type="molecule type" value="Genomic_DNA"/>
</dbReference>
<dbReference type="InterPro" id="IPR001387">
    <property type="entry name" value="Cro/C1-type_HTH"/>
</dbReference>
<accession>A0ABT3X035</accession>
<name>A0ABT3X035_9BACL</name>
<comment type="caution">
    <text evidence="3">The sequence shown here is derived from an EMBL/GenBank/DDBJ whole genome shotgun (WGS) entry which is preliminary data.</text>
</comment>
<dbReference type="Proteomes" id="UP001208017">
    <property type="component" value="Unassembled WGS sequence"/>
</dbReference>
<dbReference type="PROSITE" id="PS50943">
    <property type="entry name" value="HTH_CROC1"/>
    <property type="match status" value="1"/>
</dbReference>
<dbReference type="InterPro" id="IPR010982">
    <property type="entry name" value="Lambda_DNA-bd_dom_sf"/>
</dbReference>
<organism evidence="3 4">
    <name type="scientific">Tumebacillus lacus</name>
    <dbReference type="NCBI Taxonomy" id="2995335"/>
    <lineage>
        <taxon>Bacteria</taxon>
        <taxon>Bacillati</taxon>
        <taxon>Bacillota</taxon>
        <taxon>Bacilli</taxon>
        <taxon>Bacillales</taxon>
        <taxon>Alicyclobacillaceae</taxon>
        <taxon>Tumebacillus</taxon>
    </lineage>
</organism>
<dbReference type="InterPro" id="IPR053163">
    <property type="entry name" value="HTH-type_regulator_Rgg"/>
</dbReference>